<feature type="domain" description="AMP-dependent synthetase/ligase" evidence="4">
    <location>
        <begin position="17"/>
        <end position="432"/>
    </location>
</feature>
<organism evidence="5 6">
    <name type="scientific">Archaeoglobus veneficus (strain DSM 11195 / SNP6)</name>
    <dbReference type="NCBI Taxonomy" id="693661"/>
    <lineage>
        <taxon>Archaea</taxon>
        <taxon>Methanobacteriati</taxon>
        <taxon>Methanobacteriota</taxon>
        <taxon>Archaeoglobi</taxon>
        <taxon>Archaeoglobales</taxon>
        <taxon>Archaeoglobaceae</taxon>
        <taxon>Archaeoglobus</taxon>
    </lineage>
</organism>
<evidence type="ECO:0000256" key="2">
    <source>
        <dbReference type="ARBA" id="ARBA00022840"/>
    </source>
</evidence>
<comment type="catalytic activity">
    <reaction evidence="3">
        <text>a long-chain fatty acid + ATP + CoA = a long-chain fatty acyl-CoA + AMP + diphosphate</text>
        <dbReference type="Rhea" id="RHEA:15421"/>
        <dbReference type="ChEBI" id="CHEBI:30616"/>
        <dbReference type="ChEBI" id="CHEBI:33019"/>
        <dbReference type="ChEBI" id="CHEBI:57287"/>
        <dbReference type="ChEBI" id="CHEBI:57560"/>
        <dbReference type="ChEBI" id="CHEBI:83139"/>
        <dbReference type="ChEBI" id="CHEBI:456215"/>
        <dbReference type="EC" id="6.2.1.3"/>
    </reaction>
    <physiologicalReaction direction="left-to-right" evidence="3">
        <dbReference type="Rhea" id="RHEA:15422"/>
    </physiologicalReaction>
</comment>
<dbReference type="InterPro" id="IPR000873">
    <property type="entry name" value="AMP-dep_synth/lig_dom"/>
</dbReference>
<dbReference type="AlphaFoldDB" id="F2KSX2"/>
<dbReference type="KEGG" id="ave:Arcve_1006"/>
<dbReference type="InterPro" id="IPR045851">
    <property type="entry name" value="AMP-bd_C_sf"/>
</dbReference>
<evidence type="ECO:0000313" key="6">
    <source>
        <dbReference type="Proteomes" id="UP000008136"/>
    </source>
</evidence>
<evidence type="ECO:0000259" key="4">
    <source>
        <dbReference type="Pfam" id="PF00501"/>
    </source>
</evidence>
<dbReference type="STRING" id="693661.Arcve_1006"/>
<dbReference type="eggNOG" id="arCOG04199">
    <property type="taxonomic scope" value="Archaea"/>
</dbReference>
<dbReference type="HOGENOM" id="CLU_000022_45_5_2"/>
<dbReference type="SUPFAM" id="SSF56801">
    <property type="entry name" value="Acetyl-CoA synthetase-like"/>
    <property type="match status" value="1"/>
</dbReference>
<accession>F2KSX2</accession>
<dbReference type="GO" id="GO:0005524">
    <property type="term" value="F:ATP binding"/>
    <property type="evidence" value="ECO:0007669"/>
    <property type="project" value="UniProtKB-KW"/>
</dbReference>
<evidence type="ECO:0000256" key="3">
    <source>
        <dbReference type="ARBA" id="ARBA00024484"/>
    </source>
</evidence>
<protein>
    <submittedName>
        <fullName evidence="5">Long-chain-fatty-acid--CoA ligase</fullName>
        <ecNumber evidence="5">6.2.1.3</ecNumber>
    </submittedName>
</protein>
<dbReference type="InterPro" id="IPR042099">
    <property type="entry name" value="ANL_N_sf"/>
</dbReference>
<keyword evidence="5" id="KW-0436">Ligase</keyword>
<gene>
    <name evidence="5" type="ordered locus">Arcve_1006</name>
</gene>
<keyword evidence="1" id="KW-0547">Nucleotide-binding</keyword>
<dbReference type="Gene3D" id="3.30.300.30">
    <property type="match status" value="1"/>
</dbReference>
<dbReference type="GO" id="GO:0016020">
    <property type="term" value="C:membrane"/>
    <property type="evidence" value="ECO:0007669"/>
    <property type="project" value="TreeGrafter"/>
</dbReference>
<dbReference type="Pfam" id="PF23562">
    <property type="entry name" value="AMP-binding_C_3"/>
    <property type="match status" value="1"/>
</dbReference>
<sequence>MRGLDMEDDTFPKLLVRNARQHGEKVAMREKDLGIWKTYTWKDYLGSVKYFSLGLVSLGLEQGDKVAIIGDNSPEWVIAELATQSALAIPTGLYQDSLAEEFKALLNYMDVRIVVAEDQEQVDKLLSIREETAVEKIIYWEPKGMYRYDDPCLLRFDEVIERGKEYAKRYPDLFEENVASTQADDTACILTTSGTTAMPKGAMLSYKNMISMAENLCKVDPIDENFELVSSLPLAWAGEQMMSISVALCKRAVVNFPESAETVRQDLREIGPHVIFSPPRIWENIVSEILVKMEDANRFNRAIFNWAMKVGYKWADAKFEKRKPSPLLRIQRFIAYWLVYRSILDKIGLKRVRYAYTGGAALGPDYFRFYHAIGVNLKQIYGQTEVAGIAVLHRDDDIKFETVGKPIPGTEIAISEEGEILIKSSAVFKGYYKMPEKTDEALKDGWLHTGDMGYIDKDGHLVVVDRLSDVLKLKDGTKFSPQYIENRLKFSPYIREAVVIGRDRPFLVAILNIDMENVGKWAERNMIGYTSYMDLSQKDEVLKLLKEVVKEVNKTLPENARIRRFVSLYKELHADDEELTRTRKVRRKVVEQRYAELIEAMYSNTKAYDASIVIRYEDGREKVIRTTMKIVDVEE</sequence>
<evidence type="ECO:0000256" key="1">
    <source>
        <dbReference type="ARBA" id="ARBA00022741"/>
    </source>
</evidence>
<reference evidence="5 6" key="1">
    <citation type="submission" date="2011-03" db="EMBL/GenBank/DDBJ databases">
        <title>The complete genome of Archaeoglobus veneficus SNP6.</title>
        <authorList>
            <consortium name="US DOE Joint Genome Institute (JGI-PGF)"/>
            <person name="Lucas S."/>
            <person name="Copeland A."/>
            <person name="Lapidus A."/>
            <person name="Bruce D."/>
            <person name="Goodwin L."/>
            <person name="Pitluck S."/>
            <person name="Kyrpides N."/>
            <person name="Mavromatis K."/>
            <person name="Pagani I."/>
            <person name="Ivanova N."/>
            <person name="Mikhailova N."/>
            <person name="Lu M."/>
            <person name="Detter J.C."/>
            <person name="Tapia R."/>
            <person name="Han C."/>
            <person name="Land M."/>
            <person name="Hauser L."/>
            <person name="Markowitz V."/>
            <person name="Cheng J.-F."/>
            <person name="Hugenholtz P."/>
            <person name="Woyke T."/>
            <person name="Wu D."/>
            <person name="Spring S."/>
            <person name="Brambilla E."/>
            <person name="Klenk H.-P."/>
            <person name="Eisen J.A."/>
        </authorList>
    </citation>
    <scope>NUCLEOTIDE SEQUENCE [LARGE SCALE GENOMIC DNA]</scope>
    <source>
        <strain>SNP6</strain>
    </source>
</reference>
<dbReference type="Proteomes" id="UP000008136">
    <property type="component" value="Chromosome"/>
</dbReference>
<dbReference type="EMBL" id="CP002588">
    <property type="protein sequence ID" value="AEA47017.1"/>
    <property type="molecule type" value="Genomic_DNA"/>
</dbReference>
<dbReference type="GO" id="GO:0004467">
    <property type="term" value="F:long-chain fatty acid-CoA ligase activity"/>
    <property type="evidence" value="ECO:0007669"/>
    <property type="project" value="UniProtKB-EC"/>
</dbReference>
<dbReference type="Pfam" id="PF00501">
    <property type="entry name" value="AMP-binding"/>
    <property type="match status" value="1"/>
</dbReference>
<dbReference type="PANTHER" id="PTHR43272:SF33">
    <property type="entry name" value="AMP-BINDING DOMAIN-CONTAINING PROTEIN-RELATED"/>
    <property type="match status" value="1"/>
</dbReference>
<name>F2KSX2_ARCVS</name>
<dbReference type="EC" id="6.2.1.3" evidence="5"/>
<dbReference type="Gene3D" id="3.40.50.12780">
    <property type="entry name" value="N-terminal domain of ligase-like"/>
    <property type="match status" value="1"/>
</dbReference>
<dbReference type="PANTHER" id="PTHR43272">
    <property type="entry name" value="LONG-CHAIN-FATTY-ACID--COA LIGASE"/>
    <property type="match status" value="1"/>
</dbReference>
<proteinExistence type="predicted"/>
<keyword evidence="6" id="KW-1185">Reference proteome</keyword>
<keyword evidence="2" id="KW-0067">ATP-binding</keyword>
<evidence type="ECO:0000313" key="5">
    <source>
        <dbReference type="EMBL" id="AEA47017.1"/>
    </source>
</evidence>